<reference evidence="2" key="2">
    <citation type="submission" date="2020-07" db="EMBL/GenBank/DDBJ databases">
        <authorList>
            <person name="Vera ALvarez R."/>
            <person name="Arias-Moreno D.M."/>
            <person name="Jimenez-Jacinto V."/>
            <person name="Jimenez-Bremont J.F."/>
            <person name="Swaminathan K."/>
            <person name="Moose S.P."/>
            <person name="Guerrero-Gonzalez M.L."/>
            <person name="Marino-Ramirez L."/>
            <person name="Landsman D."/>
            <person name="Rodriguez-Kessler M."/>
            <person name="Delgado-Sanchez P."/>
        </authorList>
    </citation>
    <scope>NUCLEOTIDE SEQUENCE</scope>
    <source>
        <tissue evidence="2">Cladode</tissue>
    </source>
</reference>
<dbReference type="EMBL" id="GISG01167241">
    <property type="protein sequence ID" value="MBA4650877.1"/>
    <property type="molecule type" value="Transcribed_RNA"/>
</dbReference>
<accession>A0A7C8ZUD6</accession>
<feature type="compositionally biased region" description="Basic and acidic residues" evidence="1">
    <location>
        <begin position="124"/>
        <end position="141"/>
    </location>
</feature>
<protein>
    <submittedName>
        <fullName evidence="2">Uncharacterized protein</fullName>
    </submittedName>
</protein>
<organism evidence="2">
    <name type="scientific">Opuntia streptacantha</name>
    <name type="common">Prickly pear cactus</name>
    <name type="synonym">Opuntia cardona</name>
    <dbReference type="NCBI Taxonomy" id="393608"/>
    <lineage>
        <taxon>Eukaryota</taxon>
        <taxon>Viridiplantae</taxon>
        <taxon>Streptophyta</taxon>
        <taxon>Embryophyta</taxon>
        <taxon>Tracheophyta</taxon>
        <taxon>Spermatophyta</taxon>
        <taxon>Magnoliopsida</taxon>
        <taxon>eudicotyledons</taxon>
        <taxon>Gunneridae</taxon>
        <taxon>Pentapetalae</taxon>
        <taxon>Caryophyllales</taxon>
        <taxon>Cactineae</taxon>
        <taxon>Cactaceae</taxon>
        <taxon>Opuntioideae</taxon>
        <taxon>Opuntia</taxon>
    </lineage>
</organism>
<evidence type="ECO:0000256" key="1">
    <source>
        <dbReference type="SAM" id="MobiDB-lite"/>
    </source>
</evidence>
<name>A0A7C8ZUD6_OPUST</name>
<feature type="region of interest" description="Disordered" evidence="1">
    <location>
        <begin position="103"/>
        <end position="148"/>
    </location>
</feature>
<sequence>MDTPTQKKSLIAHLQVWRKLKLDTPKKILKNYTTKIGPTNLNKQSKVRLSSALPCLFKKKIKIKFEEKESPKCEVTEPNPASCLSFTSPDSLSLSALCRSLGLGSRSRARRSSLRSATPAPKKPKGELRNSELRRAEDAPRLGDSSPCVCDLRLPSGCHSFNFEFSNEVE</sequence>
<proteinExistence type="predicted"/>
<dbReference type="AlphaFoldDB" id="A0A7C8ZUD6"/>
<reference evidence="2" key="1">
    <citation type="journal article" date="2013" name="J. Plant Res.">
        <title>Effect of fungi and light on seed germination of three Opuntia species from semiarid lands of central Mexico.</title>
        <authorList>
            <person name="Delgado-Sanchez P."/>
            <person name="Jimenez-Bremont J.F."/>
            <person name="Guerrero-Gonzalez Mde L."/>
            <person name="Flores J."/>
        </authorList>
    </citation>
    <scope>NUCLEOTIDE SEQUENCE</scope>
    <source>
        <tissue evidence="2">Cladode</tissue>
    </source>
</reference>
<evidence type="ECO:0000313" key="2">
    <source>
        <dbReference type="EMBL" id="MBA4650877.1"/>
    </source>
</evidence>